<keyword evidence="4 10" id="KW-0547">Nucleotide-binding</keyword>
<accession>A0A4Y7XAF8</accession>
<protein>
    <recommendedName>
        <fullName evidence="9 10">Chaperone protein HtpG</fullName>
    </recommendedName>
    <alternativeName>
        <fullName evidence="10">Heat shock protein HtpG</fullName>
    </alternativeName>
    <alternativeName>
        <fullName evidence="10">High temperature protein G</fullName>
    </alternativeName>
</protein>
<keyword evidence="5 10" id="KW-0067">ATP-binding</keyword>
<dbReference type="FunFam" id="3.30.565.10:FF:000009">
    <property type="entry name" value="Molecular chaperone HtpG"/>
    <property type="match status" value="1"/>
</dbReference>
<comment type="function">
    <text evidence="8 10">Molecular chaperone. Has ATPase activity.</text>
</comment>
<dbReference type="PRINTS" id="PR00775">
    <property type="entry name" value="HEATSHOCK90"/>
</dbReference>
<feature type="region of interest" description="A; substrate-binding" evidence="10">
    <location>
        <begin position="1"/>
        <end position="367"/>
    </location>
</feature>
<evidence type="ECO:0000256" key="10">
    <source>
        <dbReference type="HAMAP-Rule" id="MF_00505"/>
    </source>
</evidence>
<dbReference type="FunFam" id="3.30.230.80:FF:000002">
    <property type="entry name" value="Molecular chaperone HtpG"/>
    <property type="match status" value="1"/>
</dbReference>
<dbReference type="GO" id="GO:0140662">
    <property type="term" value="F:ATP-dependent protein folding chaperone"/>
    <property type="evidence" value="ECO:0007669"/>
    <property type="project" value="InterPro"/>
</dbReference>
<evidence type="ECO:0000256" key="2">
    <source>
        <dbReference type="ARBA" id="ARBA00008239"/>
    </source>
</evidence>
<dbReference type="InterPro" id="IPR003594">
    <property type="entry name" value="HATPase_dom"/>
</dbReference>
<evidence type="ECO:0000313" key="15">
    <source>
        <dbReference type="Proteomes" id="UP000297834"/>
    </source>
</evidence>
<dbReference type="RefSeq" id="WP_134244921.1">
    <property type="nucleotide sequence ID" value="NZ_SNTY01000047.1"/>
</dbReference>
<dbReference type="SUPFAM" id="SSF110942">
    <property type="entry name" value="HSP90 C-terminal domain"/>
    <property type="match status" value="1"/>
</dbReference>
<dbReference type="SUPFAM" id="SSF54211">
    <property type="entry name" value="Ribosomal protein S5 domain 2-like"/>
    <property type="match status" value="1"/>
</dbReference>
<keyword evidence="6 10" id="KW-0346">Stress response</keyword>
<keyword evidence="15" id="KW-1185">Reference proteome</keyword>
<dbReference type="EMBL" id="SNTY01000047">
    <property type="protein sequence ID" value="TEU25005.1"/>
    <property type="molecule type" value="Genomic_DNA"/>
</dbReference>
<feature type="binding site" evidence="11">
    <location>
        <position position="111"/>
    </location>
    <ligand>
        <name>ATP</name>
        <dbReference type="ChEBI" id="CHEBI:30616"/>
    </ligand>
</feature>
<organism evidence="14 15">
    <name type="scientific">Alkanindiges illinoisensis</name>
    <dbReference type="NCBI Taxonomy" id="197183"/>
    <lineage>
        <taxon>Bacteria</taxon>
        <taxon>Pseudomonadati</taxon>
        <taxon>Pseudomonadota</taxon>
        <taxon>Gammaproteobacteria</taxon>
        <taxon>Moraxellales</taxon>
        <taxon>Moraxellaceae</taxon>
        <taxon>Alkanindiges</taxon>
    </lineage>
</organism>
<evidence type="ECO:0000256" key="7">
    <source>
        <dbReference type="ARBA" id="ARBA00023186"/>
    </source>
</evidence>
<dbReference type="CDD" id="cd16927">
    <property type="entry name" value="HATPase_Hsp90-like"/>
    <property type="match status" value="1"/>
</dbReference>
<gene>
    <name evidence="10 14" type="primary">htpG</name>
    <name evidence="14" type="ORF">E2B99_10635</name>
</gene>
<comment type="subunit">
    <text evidence="10">Homodimer.</text>
</comment>
<dbReference type="NCBIfam" id="NF003555">
    <property type="entry name" value="PRK05218.1"/>
    <property type="match status" value="1"/>
</dbReference>
<feature type="binding site" evidence="11">
    <location>
        <begin position="118"/>
        <end position="119"/>
    </location>
    <ligand>
        <name>ATP</name>
        <dbReference type="ChEBI" id="CHEBI:30616"/>
    </ligand>
</feature>
<name>A0A4Y7XAF8_9GAMM</name>
<comment type="caution">
    <text evidence="14">The sequence shown here is derived from an EMBL/GenBank/DDBJ whole genome shotgun (WGS) entry which is preliminary data.</text>
</comment>
<evidence type="ECO:0000256" key="4">
    <source>
        <dbReference type="ARBA" id="ARBA00022741"/>
    </source>
</evidence>
<comment type="similarity">
    <text evidence="2 10">Belongs to the heat shock protein 90 family.</text>
</comment>
<evidence type="ECO:0000256" key="1">
    <source>
        <dbReference type="ARBA" id="ARBA00004496"/>
    </source>
</evidence>
<dbReference type="InterPro" id="IPR037196">
    <property type="entry name" value="HSP90_C"/>
</dbReference>
<dbReference type="SMART" id="SM00387">
    <property type="entry name" value="HATPase_c"/>
    <property type="match status" value="1"/>
</dbReference>
<evidence type="ECO:0000259" key="13">
    <source>
        <dbReference type="SMART" id="SM00387"/>
    </source>
</evidence>
<proteinExistence type="inferred from homology"/>
<feature type="binding site" evidence="11">
    <location>
        <position position="56"/>
    </location>
    <ligand>
        <name>ATP</name>
        <dbReference type="ChEBI" id="CHEBI:30616"/>
    </ligand>
</feature>
<sequence length="655" mass="73148">MSESTENQTENQKSTQTGNAQAKSYSFQAEVAQLLHLVTHSLYSNPEIFLRELISNASDACDKLRFEGINNGALYENDPDLHVRISLDKDNKTITISDNGIGLTESEAIDNLGTIAKSGTKDFMSKLTGDQKNDAQLIGQFGVGFYSGFIVADKITVESRKAGEPASNGVRWISGGTGDFDVEQITKESRGTDIILHLRDDAVEYLEAWKVKQIVNKYSDHISLPIQMRKEVWQEAEEGADAENAEGKMVLTDEWETINSASALWTRNKKDISDEQYTEFYKQFSHDFEAPLAWSHNRVEGSTEYTQLLYIPAKAPHDLFTREQKSGIKLYVKRVFIMDEAENLMPSYLRFVKGIIDSADLPLNVSRELLQESKDVRTIREGNARRVLSLLDSLAKSEDKEQQDKFATFYKEFGAVLKEGLGEDFGNKDKIAKLLRFASTNTDDVTVSFADYKANMKEGQDAIYYLTAESLAAAKNSPQLELFKKKGIEVLLMTDRVDEWALNFLTDFDGTPLQSVAKGAVDLGKLQDEEEKKAAETAAETLKPTLDKLTDSLKDKAKEVRVTTRLVDSPACLVVGDQDLSPQLVRMLKQAGQPVPETKPILEINPEHPLVKRLEATDKFEDLANVIFDQALLAEGGVPEDPAAYLKRINNLLLG</sequence>
<dbReference type="Pfam" id="PF00183">
    <property type="entry name" value="HSP90"/>
    <property type="match status" value="1"/>
</dbReference>
<feature type="binding site" evidence="11">
    <location>
        <begin position="140"/>
        <end position="145"/>
    </location>
    <ligand>
        <name>ATP</name>
        <dbReference type="ChEBI" id="CHEBI:30616"/>
    </ligand>
</feature>
<feature type="region of interest" description="Disordered" evidence="12">
    <location>
        <begin position="1"/>
        <end position="21"/>
    </location>
</feature>
<dbReference type="Gene3D" id="3.40.50.11260">
    <property type="match status" value="1"/>
</dbReference>
<dbReference type="GO" id="GO:0051082">
    <property type="term" value="F:unfolded protein binding"/>
    <property type="evidence" value="ECO:0007669"/>
    <property type="project" value="UniProtKB-UniRule"/>
</dbReference>
<evidence type="ECO:0000256" key="5">
    <source>
        <dbReference type="ARBA" id="ARBA00022840"/>
    </source>
</evidence>
<comment type="caution">
    <text evidence="10">Lacks conserved residue(s) required for the propagation of feature annotation.</text>
</comment>
<dbReference type="SUPFAM" id="SSF55874">
    <property type="entry name" value="ATPase domain of HSP90 chaperone/DNA topoisomerase II/histidine kinase"/>
    <property type="match status" value="1"/>
</dbReference>
<reference evidence="14 15" key="1">
    <citation type="submission" date="2019-03" db="EMBL/GenBank/DDBJ databases">
        <title>Alkanindiges illinoisensis: a potential pathogenic isolated from ascites of a gastric cancer patient with abdominal metastasis.</title>
        <authorList>
            <person name="Hu X."/>
            <person name="Yang B."/>
            <person name="Yan X."/>
            <person name="Lin L."/>
            <person name="Zhao H."/>
            <person name="Zhou F."/>
            <person name="Su B."/>
            <person name="Chen J."/>
            <person name="Rui Y."/>
            <person name="Wang Q."/>
            <person name="Zheng L."/>
        </authorList>
    </citation>
    <scope>NUCLEOTIDE SEQUENCE [LARGE SCALE GENOMIC DNA]</scope>
    <source>
        <strain evidence="14 15">NFYY 23406</strain>
    </source>
</reference>
<feature type="region of interest" description="C" evidence="10">
    <location>
        <begin position="587"/>
        <end position="655"/>
    </location>
</feature>
<feature type="binding site" evidence="11">
    <location>
        <position position="52"/>
    </location>
    <ligand>
        <name>ATP</name>
        <dbReference type="ChEBI" id="CHEBI:30616"/>
    </ligand>
</feature>
<dbReference type="Gene3D" id="3.30.565.10">
    <property type="entry name" value="Histidine kinase-like ATPase, C-terminal domain"/>
    <property type="match status" value="1"/>
</dbReference>
<feature type="domain" description="Histidine kinase/HSP90-like ATPase" evidence="13">
    <location>
        <begin position="45"/>
        <end position="202"/>
    </location>
</feature>
<evidence type="ECO:0000256" key="8">
    <source>
        <dbReference type="ARBA" id="ARBA00058590"/>
    </source>
</evidence>
<keyword evidence="3 10" id="KW-0963">Cytoplasm</keyword>
<feature type="binding site" evidence="11">
    <location>
        <position position="117"/>
    </location>
    <ligand>
        <name>ATP</name>
        <dbReference type="ChEBI" id="CHEBI:30616"/>
    </ligand>
</feature>
<dbReference type="InterPro" id="IPR036890">
    <property type="entry name" value="HATPase_C_sf"/>
</dbReference>
<dbReference type="PIRSF" id="PIRSF002583">
    <property type="entry name" value="Hsp90"/>
    <property type="match status" value="1"/>
</dbReference>
<dbReference type="HAMAP" id="MF_00505">
    <property type="entry name" value="HSP90"/>
    <property type="match status" value="1"/>
</dbReference>
<dbReference type="Pfam" id="PF13589">
    <property type="entry name" value="HATPase_c_3"/>
    <property type="match status" value="1"/>
</dbReference>
<dbReference type="OrthoDB" id="9802640at2"/>
<evidence type="ECO:0000256" key="6">
    <source>
        <dbReference type="ARBA" id="ARBA00023016"/>
    </source>
</evidence>
<comment type="subcellular location">
    <subcellularLocation>
        <location evidence="1 10">Cytoplasm</location>
    </subcellularLocation>
</comment>
<evidence type="ECO:0000256" key="3">
    <source>
        <dbReference type="ARBA" id="ARBA00022490"/>
    </source>
</evidence>
<dbReference type="Gene3D" id="1.20.120.790">
    <property type="entry name" value="Heat shock protein 90, C-terminal domain"/>
    <property type="match status" value="1"/>
</dbReference>
<dbReference type="InterPro" id="IPR001404">
    <property type="entry name" value="Hsp90_fam"/>
</dbReference>
<dbReference type="GO" id="GO:0005737">
    <property type="term" value="C:cytoplasm"/>
    <property type="evidence" value="ECO:0007669"/>
    <property type="project" value="UniProtKB-SubCell"/>
</dbReference>
<feature type="binding site" evidence="11">
    <location>
        <position position="367"/>
    </location>
    <ligand>
        <name>ATP</name>
        <dbReference type="ChEBI" id="CHEBI:30616"/>
    </ligand>
</feature>
<dbReference type="GO" id="GO:0005524">
    <property type="term" value="F:ATP binding"/>
    <property type="evidence" value="ECO:0007669"/>
    <property type="project" value="UniProtKB-UniRule"/>
</dbReference>
<evidence type="ECO:0000256" key="9">
    <source>
        <dbReference type="ARBA" id="ARBA00070675"/>
    </source>
</evidence>
<dbReference type="STRING" id="1120977.GCA_000619845_01940"/>
<dbReference type="GO" id="GO:0016887">
    <property type="term" value="F:ATP hydrolysis activity"/>
    <property type="evidence" value="ECO:0007669"/>
    <property type="project" value="InterPro"/>
</dbReference>
<dbReference type="AlphaFoldDB" id="A0A4Y7XAF8"/>
<evidence type="ECO:0000313" key="14">
    <source>
        <dbReference type="EMBL" id="TEU25005.1"/>
    </source>
</evidence>
<dbReference type="InterPro" id="IPR020575">
    <property type="entry name" value="Hsp90_N"/>
</dbReference>
<feature type="binding site" evidence="11">
    <location>
        <position position="98"/>
    </location>
    <ligand>
        <name>ATP</name>
        <dbReference type="ChEBI" id="CHEBI:30616"/>
    </ligand>
</feature>
<feature type="binding site" evidence="11">
    <location>
        <position position="192"/>
    </location>
    <ligand>
        <name>ATP</name>
        <dbReference type="ChEBI" id="CHEBI:30616"/>
    </ligand>
</feature>
<dbReference type="PANTHER" id="PTHR11528">
    <property type="entry name" value="HEAT SHOCK PROTEIN 90 FAMILY MEMBER"/>
    <property type="match status" value="1"/>
</dbReference>
<evidence type="ECO:0000256" key="12">
    <source>
        <dbReference type="SAM" id="MobiDB-lite"/>
    </source>
</evidence>
<evidence type="ECO:0000256" key="11">
    <source>
        <dbReference type="PIRSR" id="PIRSR002583-1"/>
    </source>
</evidence>
<keyword evidence="7 10" id="KW-0143">Chaperone</keyword>
<dbReference type="InterPro" id="IPR020568">
    <property type="entry name" value="Ribosomal_Su5_D2-typ_SF"/>
</dbReference>
<dbReference type="Gene3D" id="3.30.230.80">
    <property type="match status" value="1"/>
</dbReference>
<dbReference type="Proteomes" id="UP000297834">
    <property type="component" value="Unassembled WGS sequence"/>
</dbReference>